<dbReference type="GO" id="GO:0016998">
    <property type="term" value="P:cell wall macromolecule catabolic process"/>
    <property type="evidence" value="ECO:0007669"/>
    <property type="project" value="InterPro"/>
</dbReference>
<name>A0A143PL75_LUTPR</name>
<evidence type="ECO:0000259" key="3">
    <source>
        <dbReference type="Pfam" id="PF00182"/>
    </source>
</evidence>
<feature type="compositionally biased region" description="Pro residues" evidence="1">
    <location>
        <begin position="622"/>
        <end position="634"/>
    </location>
</feature>
<dbReference type="InterPro" id="IPR000726">
    <property type="entry name" value="Glyco_hydro_19_cat"/>
</dbReference>
<dbReference type="RefSeq" id="WP_234800860.1">
    <property type="nucleotide sequence ID" value="NZ_CP015136.1"/>
</dbReference>
<dbReference type="SUPFAM" id="SSF52540">
    <property type="entry name" value="P-loop containing nucleoside triphosphate hydrolases"/>
    <property type="match status" value="1"/>
</dbReference>
<dbReference type="KEGG" id="abac:LuPra_02522"/>
<feature type="compositionally biased region" description="Low complexity" evidence="1">
    <location>
        <begin position="602"/>
        <end position="621"/>
    </location>
</feature>
<dbReference type="EMBL" id="CP015136">
    <property type="protein sequence ID" value="AMY09307.1"/>
    <property type="molecule type" value="Genomic_DNA"/>
</dbReference>
<dbReference type="STRING" id="1855912.LuPra_02522"/>
<organism evidence="5 6">
    <name type="scientific">Luteitalea pratensis</name>
    <dbReference type="NCBI Taxonomy" id="1855912"/>
    <lineage>
        <taxon>Bacteria</taxon>
        <taxon>Pseudomonadati</taxon>
        <taxon>Acidobacteriota</taxon>
        <taxon>Vicinamibacteria</taxon>
        <taxon>Vicinamibacterales</taxon>
        <taxon>Vicinamibacteraceae</taxon>
        <taxon>Luteitalea</taxon>
    </lineage>
</organism>
<reference evidence="5 6" key="1">
    <citation type="journal article" date="2016" name="Genome Announc.">
        <title>First Complete Genome Sequence of a Subdivision 6 Acidobacterium Strain.</title>
        <authorList>
            <person name="Huang S."/>
            <person name="Vieira S."/>
            <person name="Bunk B."/>
            <person name="Riedel T."/>
            <person name="Sproer C."/>
            <person name="Overmann J."/>
        </authorList>
    </citation>
    <scope>NUCLEOTIDE SEQUENCE [LARGE SCALE GENOMIC DNA]</scope>
    <source>
        <strain evidence="6">DSM 100886 HEG_-6_39</strain>
    </source>
</reference>
<evidence type="ECO:0000256" key="2">
    <source>
        <dbReference type="SAM" id="Phobius"/>
    </source>
</evidence>
<dbReference type="Proteomes" id="UP000076079">
    <property type="component" value="Chromosome"/>
</dbReference>
<dbReference type="Gene3D" id="1.10.530.10">
    <property type="match status" value="1"/>
</dbReference>
<feature type="domain" description="Glycoside hydrolase family 19 catalytic" evidence="3">
    <location>
        <begin position="740"/>
        <end position="845"/>
    </location>
</feature>
<dbReference type="PANTHER" id="PTHR34408">
    <property type="entry name" value="FAMILY PROTEIN, PUTATIVE-RELATED"/>
    <property type="match status" value="1"/>
</dbReference>
<dbReference type="AlphaFoldDB" id="A0A143PL75"/>
<keyword evidence="6" id="KW-1185">Reference proteome</keyword>
<dbReference type="InterPro" id="IPR049052">
    <property type="entry name" value="nSTAND1"/>
</dbReference>
<keyword evidence="2" id="KW-0812">Transmembrane</keyword>
<keyword evidence="2" id="KW-0472">Membrane</keyword>
<dbReference type="GO" id="GO:0004568">
    <property type="term" value="F:chitinase activity"/>
    <property type="evidence" value="ECO:0007669"/>
    <property type="project" value="InterPro"/>
</dbReference>
<feature type="transmembrane region" description="Helical" evidence="2">
    <location>
        <begin position="540"/>
        <end position="562"/>
    </location>
</feature>
<evidence type="ECO:0000259" key="4">
    <source>
        <dbReference type="Pfam" id="PF20703"/>
    </source>
</evidence>
<dbReference type="InterPro" id="IPR052354">
    <property type="entry name" value="Cell_Wall_Dynamics_Protein"/>
</dbReference>
<dbReference type="Pfam" id="PF00182">
    <property type="entry name" value="Glyco_hydro_19"/>
    <property type="match status" value="1"/>
</dbReference>
<feature type="compositionally biased region" description="Low complexity" evidence="1">
    <location>
        <begin position="635"/>
        <end position="682"/>
    </location>
</feature>
<feature type="compositionally biased region" description="Basic and acidic residues" evidence="1">
    <location>
        <begin position="587"/>
        <end position="601"/>
    </location>
</feature>
<keyword evidence="2" id="KW-1133">Transmembrane helix</keyword>
<reference evidence="6" key="2">
    <citation type="submission" date="2016-04" db="EMBL/GenBank/DDBJ databases">
        <title>First Complete Genome Sequence of a Subdivision 6 Acidobacterium.</title>
        <authorList>
            <person name="Huang S."/>
            <person name="Vieira S."/>
            <person name="Bunk B."/>
            <person name="Riedel T."/>
            <person name="Sproeer C."/>
            <person name="Overmann J."/>
        </authorList>
    </citation>
    <scope>NUCLEOTIDE SEQUENCE [LARGE SCALE GENOMIC DNA]</scope>
    <source>
        <strain evidence="6">DSM 100886 HEG_-6_39</strain>
    </source>
</reference>
<evidence type="ECO:0000313" key="5">
    <source>
        <dbReference type="EMBL" id="AMY09307.1"/>
    </source>
</evidence>
<feature type="region of interest" description="Disordered" evidence="1">
    <location>
        <begin position="585"/>
        <end position="694"/>
    </location>
</feature>
<dbReference type="Pfam" id="PF20703">
    <property type="entry name" value="nSTAND1"/>
    <property type="match status" value="1"/>
</dbReference>
<dbReference type="InterPro" id="IPR023346">
    <property type="entry name" value="Lysozyme-like_dom_sf"/>
</dbReference>
<dbReference type="SUPFAM" id="SSF53955">
    <property type="entry name" value="Lysozyme-like"/>
    <property type="match status" value="1"/>
</dbReference>
<evidence type="ECO:0000313" key="6">
    <source>
        <dbReference type="Proteomes" id="UP000076079"/>
    </source>
</evidence>
<sequence length="884" mass="94881">MHDTGRHASPYPGLRPFASHEADLFFGRETHTDRLLEILKREHFLAIVGPSGSGKSSLMRAGLLPALEMGNLGSGTDWRIAVLRPGSEPMRSLASALLRPGVFGASLGSTPSSAPGRTTDLTAMVEAELRRGPLGLLHASAEALAPTNADGPRANLLVVVDQFEEIFTYAEADEEHADDSDLFVNLLLEARAVSDAHIYVVLTMRTDFLGNCVRFPLLPDAINRAQYLTPRLTRAEMELAIEGPAQVFGGSVDVALMTELINATRTNSDQLPVLQHALSRMWAIAAGRNPQAPHVGWDEAHEVGGLSGALDQHAEAVLRDVLGVIGEERIGLVESLFAAITERRGAADGGQDVRRPQRLARIAHACGLGADWQPLVPIVGAFSAPGVSLLQHGPELNSHSVIDLAHEALMRQWHRLARWVDAEARRRNDYLRWRDRALEHEHERAGLLEGVTLARAVEWLKGDPKLGDRGWRPTAAWASRYSPVAPETEFQRTTSFIELSTEAQQAREEQMRVAAEQQRRAVIQRATAAEDSARRARRQLLAMTAFALLVVALAFTATYFAVRARRSADQAAQAEARAQLAQAQAEESARRLDEQLARRETASPVTPTAGGAAPAAAATPSDPRPVPPPPPPSPTASRPVLVPDATTAAAAPTPVPGVEAEPAGAAPPGAVATAPPGTAPATDVTKPPGPRAGNESAVARLTLADLEKIMPASTVASRSAFLAPLNDAMVEFDINTQLRVGHFLGQVSFESGDLRYLQEQWGPTSAQRRYEPPAALASSLGNTEPGDGKKYLGRGIFQIVGRRNYTQLGQLLKLNLVDNPELAARPDVAARTAAAFWVQRGLSKLADADDVTGITRRISGGMLGLETRRRAVDRAKAVLLPAAP</sequence>
<gene>
    <name evidence="5" type="ORF">LuPra_02522</name>
</gene>
<dbReference type="InterPro" id="IPR027417">
    <property type="entry name" value="P-loop_NTPase"/>
</dbReference>
<evidence type="ECO:0000256" key="1">
    <source>
        <dbReference type="SAM" id="MobiDB-lite"/>
    </source>
</evidence>
<dbReference type="PANTHER" id="PTHR34408:SF1">
    <property type="entry name" value="GLYCOSYL HYDROLASE FAMILY 19 DOMAIN-CONTAINING PROTEIN HI_1415"/>
    <property type="match status" value="1"/>
</dbReference>
<feature type="domain" description="Novel STAND NTPase 1" evidence="4">
    <location>
        <begin position="10"/>
        <end position="441"/>
    </location>
</feature>
<dbReference type="GO" id="GO:0006032">
    <property type="term" value="P:chitin catabolic process"/>
    <property type="evidence" value="ECO:0007669"/>
    <property type="project" value="InterPro"/>
</dbReference>
<accession>A0A143PL75</accession>
<proteinExistence type="predicted"/>
<dbReference type="Gene3D" id="3.40.50.300">
    <property type="entry name" value="P-loop containing nucleotide triphosphate hydrolases"/>
    <property type="match status" value="1"/>
</dbReference>
<protein>
    <submittedName>
        <fullName evidence="5">Putative family GH19 chitinase</fullName>
    </submittedName>
</protein>